<gene>
    <name evidence="1" type="ORF">PSYPI_49207</name>
</gene>
<feature type="non-terminal residue" evidence="1">
    <location>
        <position position="33"/>
    </location>
</feature>
<comment type="caution">
    <text evidence="1">The sequence shown here is derived from an EMBL/GenBank/DDBJ whole genome shotgun (WGS) entry which is preliminary data.</text>
</comment>
<protein>
    <submittedName>
        <fullName evidence="1">NAD dependent epimerase/dehydratase family protein</fullName>
    </submittedName>
</protein>
<dbReference type="Proteomes" id="UP000004986">
    <property type="component" value="Unassembled WGS sequence"/>
</dbReference>
<name>F3GSC0_PSESJ</name>
<dbReference type="HOGENOM" id="CLU_3379027_0_0_6"/>
<dbReference type="EMBL" id="AEAI01004973">
    <property type="protein sequence ID" value="EGH49973.1"/>
    <property type="molecule type" value="Genomic_DNA"/>
</dbReference>
<evidence type="ECO:0000313" key="1">
    <source>
        <dbReference type="EMBL" id="EGH49973.1"/>
    </source>
</evidence>
<accession>F3GSC0</accession>
<proteinExistence type="predicted"/>
<sequence length="33" mass="3769">YMASLWQTKLPIVIARPFNYTGVGQAENFLLLN</sequence>
<reference evidence="1 2" key="1">
    <citation type="journal article" date="2011" name="PLoS Pathog.">
        <title>Dynamic evolution of pathogenicity revealed by sequencing and comparative genomics of 19 Pseudomonas syringae isolates.</title>
        <authorList>
            <person name="Baltrus D.A."/>
            <person name="Nishimura M.T."/>
            <person name="Romanchuk A."/>
            <person name="Chang J.H."/>
            <person name="Mukhtar M.S."/>
            <person name="Cherkis K."/>
            <person name="Roach J."/>
            <person name="Grant S.R."/>
            <person name="Jones C.D."/>
            <person name="Dangl J.L."/>
        </authorList>
    </citation>
    <scope>NUCLEOTIDE SEQUENCE [LARGE SCALE GENOMIC DNA]</scope>
    <source>
        <strain evidence="1 2">1704B</strain>
    </source>
</reference>
<feature type="non-terminal residue" evidence="1">
    <location>
        <position position="1"/>
    </location>
</feature>
<keyword evidence="2" id="KW-1185">Reference proteome</keyword>
<evidence type="ECO:0000313" key="2">
    <source>
        <dbReference type="Proteomes" id="UP000004986"/>
    </source>
</evidence>
<dbReference type="AlphaFoldDB" id="F3GSC0"/>
<organism evidence="1 2">
    <name type="scientific">Pseudomonas syringae pv. pisi str. 1704B</name>
    <dbReference type="NCBI Taxonomy" id="629263"/>
    <lineage>
        <taxon>Bacteria</taxon>
        <taxon>Pseudomonadati</taxon>
        <taxon>Pseudomonadota</taxon>
        <taxon>Gammaproteobacteria</taxon>
        <taxon>Pseudomonadales</taxon>
        <taxon>Pseudomonadaceae</taxon>
        <taxon>Pseudomonas</taxon>
        <taxon>Pseudomonas syringae</taxon>
    </lineage>
</organism>